<dbReference type="InterPro" id="IPR041698">
    <property type="entry name" value="Methyltransf_25"/>
</dbReference>
<dbReference type="PANTHER" id="PTHR43591:SF108">
    <property type="entry name" value="S-ADENOSYL-L-METHIONINE-DEPENDENT METHYLTRANSFERASE"/>
    <property type="match status" value="1"/>
</dbReference>
<protein>
    <recommendedName>
        <fullName evidence="1">Methyltransferase domain-containing protein</fullName>
    </recommendedName>
</protein>
<dbReference type="CDD" id="cd02440">
    <property type="entry name" value="AdoMet_MTases"/>
    <property type="match status" value="1"/>
</dbReference>
<sequence>MPAEPSRLRADARGKDVPVAAIARRAGVGVAPDAALAASRRLVSLPLPPAPSASTGCAVPAEQPAWRPSDTELFTTYGDAFVPRRREQIATVCDLLDAIPEPHVLDLCCGEGLLSEEYLRRGTAGRVTLLDGSPEMLDKAAARLAPFPGRWQRVRADIHDRGWRRGPFGGVMTSLAVHHLNGPGKRALYRDLHDMLVPGGVFVMADLVEPVGARAREVAAAHWDRAVRDAGGDDAAEAFEGAEWNYYRLPGPDPVDTPSSIAEHLTWLADAGFADVDLVWLHAGHALFTATRP</sequence>
<name>A0ABP7HQ56_9PSEU</name>
<evidence type="ECO:0000313" key="3">
    <source>
        <dbReference type="Proteomes" id="UP001501624"/>
    </source>
</evidence>
<dbReference type="InterPro" id="IPR029063">
    <property type="entry name" value="SAM-dependent_MTases_sf"/>
</dbReference>
<dbReference type="Gene3D" id="3.40.50.150">
    <property type="entry name" value="Vaccinia Virus protein VP39"/>
    <property type="match status" value="1"/>
</dbReference>
<keyword evidence="3" id="KW-1185">Reference proteome</keyword>
<feature type="domain" description="Methyltransferase" evidence="1">
    <location>
        <begin position="104"/>
        <end position="200"/>
    </location>
</feature>
<accession>A0ABP7HQ56</accession>
<evidence type="ECO:0000259" key="1">
    <source>
        <dbReference type="Pfam" id="PF13649"/>
    </source>
</evidence>
<dbReference type="EMBL" id="BAABCM010000001">
    <property type="protein sequence ID" value="GAA3798324.1"/>
    <property type="molecule type" value="Genomic_DNA"/>
</dbReference>
<comment type="caution">
    <text evidence="2">The sequence shown here is derived from an EMBL/GenBank/DDBJ whole genome shotgun (WGS) entry which is preliminary data.</text>
</comment>
<reference evidence="3" key="1">
    <citation type="journal article" date="2019" name="Int. J. Syst. Evol. Microbiol.">
        <title>The Global Catalogue of Microorganisms (GCM) 10K type strain sequencing project: providing services to taxonomists for standard genome sequencing and annotation.</title>
        <authorList>
            <consortium name="The Broad Institute Genomics Platform"/>
            <consortium name="The Broad Institute Genome Sequencing Center for Infectious Disease"/>
            <person name="Wu L."/>
            <person name="Ma J."/>
        </authorList>
    </citation>
    <scope>NUCLEOTIDE SEQUENCE [LARGE SCALE GENOMIC DNA]</scope>
    <source>
        <strain evidence="3">JCM 17017</strain>
    </source>
</reference>
<gene>
    <name evidence="2" type="ORF">GCM10022380_14460</name>
</gene>
<dbReference type="PANTHER" id="PTHR43591">
    <property type="entry name" value="METHYLTRANSFERASE"/>
    <property type="match status" value="1"/>
</dbReference>
<dbReference type="SUPFAM" id="SSF53335">
    <property type="entry name" value="S-adenosyl-L-methionine-dependent methyltransferases"/>
    <property type="match status" value="1"/>
</dbReference>
<evidence type="ECO:0000313" key="2">
    <source>
        <dbReference type="EMBL" id="GAA3798324.1"/>
    </source>
</evidence>
<dbReference type="Pfam" id="PF13649">
    <property type="entry name" value="Methyltransf_25"/>
    <property type="match status" value="1"/>
</dbReference>
<organism evidence="2 3">
    <name type="scientific">Amycolatopsis tucumanensis</name>
    <dbReference type="NCBI Taxonomy" id="401106"/>
    <lineage>
        <taxon>Bacteria</taxon>
        <taxon>Bacillati</taxon>
        <taxon>Actinomycetota</taxon>
        <taxon>Actinomycetes</taxon>
        <taxon>Pseudonocardiales</taxon>
        <taxon>Pseudonocardiaceae</taxon>
        <taxon>Amycolatopsis</taxon>
    </lineage>
</organism>
<dbReference type="Proteomes" id="UP001501624">
    <property type="component" value="Unassembled WGS sequence"/>
</dbReference>
<proteinExistence type="predicted"/>
<dbReference type="RefSeq" id="WP_237334886.1">
    <property type="nucleotide sequence ID" value="NZ_BAABCM010000001.1"/>
</dbReference>